<keyword evidence="2" id="KW-1185">Reference proteome</keyword>
<protein>
    <submittedName>
        <fullName evidence="1">Uncharacterized protein</fullName>
    </submittedName>
</protein>
<dbReference type="AlphaFoldDB" id="A0A425XWX8"/>
<dbReference type="Gene3D" id="6.20.20.10">
    <property type="match status" value="1"/>
</dbReference>
<gene>
    <name evidence="1" type="ORF">DWB61_16590</name>
</gene>
<evidence type="ECO:0000313" key="2">
    <source>
        <dbReference type="Proteomes" id="UP000285794"/>
    </source>
</evidence>
<dbReference type="SUPFAM" id="SSF57938">
    <property type="entry name" value="DnaJ/Hsp40 cysteine-rich domain"/>
    <property type="match status" value="1"/>
</dbReference>
<name>A0A425XWX8_9BACT</name>
<accession>A0A425XWX8</accession>
<reference evidence="1 2" key="1">
    <citation type="submission" date="2018-07" db="EMBL/GenBank/DDBJ databases">
        <title>Draft genome sequence of Ancylomarina sp. M1P.</title>
        <authorList>
            <person name="Yadav S."/>
            <person name="Villanueva L."/>
            <person name="Damste J.S.S."/>
        </authorList>
    </citation>
    <scope>NUCLEOTIDE SEQUENCE [LARGE SCALE GENOMIC DNA]</scope>
    <source>
        <strain evidence="1 2">M1P</strain>
    </source>
</reference>
<dbReference type="RefSeq" id="WP_125032026.1">
    <property type="nucleotide sequence ID" value="NZ_JAPXVP010000022.1"/>
</dbReference>
<comment type="caution">
    <text evidence="1">The sequence shown here is derived from an EMBL/GenBank/DDBJ whole genome shotgun (WGS) entry which is preliminary data.</text>
</comment>
<proteinExistence type="predicted"/>
<evidence type="ECO:0000313" key="1">
    <source>
        <dbReference type="EMBL" id="RRG19138.1"/>
    </source>
</evidence>
<sequence>MNKLKDFLHRHPMKEKELGLDEDHVIINKDHWQQVQTFFTGVSQIINTETKEKLKPTKAPVQPRQKVICPECEGRGYKQALRCDRCWGEGKIPEHNLRTNELNNNY</sequence>
<dbReference type="InterPro" id="IPR036410">
    <property type="entry name" value="HSP_DnaJ_Cys-rich_dom_sf"/>
</dbReference>
<organism evidence="1 2">
    <name type="scientific">Ancylomarina euxinus</name>
    <dbReference type="NCBI Taxonomy" id="2283627"/>
    <lineage>
        <taxon>Bacteria</taxon>
        <taxon>Pseudomonadati</taxon>
        <taxon>Bacteroidota</taxon>
        <taxon>Bacteroidia</taxon>
        <taxon>Marinilabiliales</taxon>
        <taxon>Marinifilaceae</taxon>
        <taxon>Ancylomarina</taxon>
    </lineage>
</organism>
<dbReference type="Proteomes" id="UP000285794">
    <property type="component" value="Unassembled WGS sequence"/>
</dbReference>
<dbReference type="EMBL" id="QQWG01000025">
    <property type="protein sequence ID" value="RRG19138.1"/>
    <property type="molecule type" value="Genomic_DNA"/>
</dbReference>